<dbReference type="EMBL" id="PGTM01000166">
    <property type="protein sequence ID" value="PJF35363.1"/>
    <property type="molecule type" value="Genomic_DNA"/>
</dbReference>
<evidence type="ECO:0000313" key="10">
    <source>
        <dbReference type="Proteomes" id="UP000228947"/>
    </source>
</evidence>
<keyword evidence="5 7" id="KW-0687">Ribonucleoprotein</keyword>
<evidence type="ECO:0000256" key="3">
    <source>
        <dbReference type="ARBA" id="ARBA00022884"/>
    </source>
</evidence>
<evidence type="ECO:0000256" key="7">
    <source>
        <dbReference type="HAMAP-Rule" id="MF_00501"/>
    </source>
</evidence>
<organism evidence="9 10">
    <name type="scientific">Candidatus Thermofonsia Clade 1 bacterium</name>
    <dbReference type="NCBI Taxonomy" id="2364210"/>
    <lineage>
        <taxon>Bacteria</taxon>
        <taxon>Bacillati</taxon>
        <taxon>Chloroflexota</taxon>
        <taxon>Candidatus Thermofontia</taxon>
        <taxon>Candidatus Thermofonsia Clade 1</taxon>
    </lineage>
</organism>
<evidence type="ECO:0000256" key="5">
    <source>
        <dbReference type="ARBA" id="ARBA00023274"/>
    </source>
</evidence>
<dbReference type="SUPFAM" id="SSF143800">
    <property type="entry name" value="L28p-like"/>
    <property type="match status" value="1"/>
</dbReference>
<evidence type="ECO:0000313" key="9">
    <source>
        <dbReference type="EMBL" id="PJF43032.1"/>
    </source>
</evidence>
<reference evidence="10 11" key="1">
    <citation type="submission" date="2017-11" db="EMBL/GenBank/DDBJ databases">
        <title>Evolution of Phototrophy in the Chloroflexi Phylum Driven by Horizontal Gene Transfer.</title>
        <authorList>
            <person name="Ward L.M."/>
            <person name="Hemp J."/>
            <person name="Shih P.M."/>
            <person name="Mcglynn S.E."/>
            <person name="Fischer W."/>
        </authorList>
    </citation>
    <scope>NUCLEOTIDE SEQUENCE [LARGE SCALE GENOMIC DNA]</scope>
    <source>
        <strain evidence="9">CP1_1M</strain>
        <strain evidence="8">JP3_13</strain>
    </source>
</reference>
<comment type="caution">
    <text evidence="9">The sequence shown here is derived from an EMBL/GenBank/DDBJ whole genome shotgun (WGS) entry which is preliminary data.</text>
</comment>
<dbReference type="GO" id="GO:0005840">
    <property type="term" value="C:ribosome"/>
    <property type="evidence" value="ECO:0007669"/>
    <property type="project" value="UniProtKB-KW"/>
</dbReference>
<dbReference type="GO" id="GO:1990904">
    <property type="term" value="C:ribonucleoprotein complex"/>
    <property type="evidence" value="ECO:0007669"/>
    <property type="project" value="UniProtKB-KW"/>
</dbReference>
<keyword evidence="3 7" id="KW-0694">RNA-binding</keyword>
<evidence type="ECO:0000313" key="8">
    <source>
        <dbReference type="EMBL" id="PJF35363.1"/>
    </source>
</evidence>
<dbReference type="GO" id="GO:0019843">
    <property type="term" value="F:rRNA binding"/>
    <property type="evidence" value="ECO:0007669"/>
    <property type="project" value="UniProtKB-KW"/>
</dbReference>
<evidence type="ECO:0000256" key="1">
    <source>
        <dbReference type="ARBA" id="ARBA00009296"/>
    </source>
</evidence>
<dbReference type="Gene3D" id="1.10.150.20">
    <property type="entry name" value="5' to 3' exonuclease, C-terminal subdomain"/>
    <property type="match status" value="1"/>
</dbReference>
<evidence type="ECO:0000313" key="11">
    <source>
        <dbReference type="Proteomes" id="UP000229681"/>
    </source>
</evidence>
<dbReference type="HAMAP" id="MF_00501">
    <property type="entry name" value="Ribosomal_bL31_1"/>
    <property type="match status" value="1"/>
</dbReference>
<dbReference type="InterPro" id="IPR034704">
    <property type="entry name" value="Ribosomal_bL28/bL31-like_sf"/>
</dbReference>
<comment type="subunit">
    <text evidence="7">Part of the 50S ribosomal subunit.</text>
</comment>
<gene>
    <name evidence="7" type="primary">rpmE</name>
    <name evidence="8" type="ORF">CUN49_10940</name>
    <name evidence="9" type="ORF">CUN50_01910</name>
</gene>
<dbReference type="Gene3D" id="4.10.830.30">
    <property type="entry name" value="Ribosomal protein L31"/>
    <property type="match status" value="1"/>
</dbReference>
<dbReference type="AlphaFoldDB" id="A0A2M8PZQ8"/>
<dbReference type="Proteomes" id="UP000229681">
    <property type="component" value="Unassembled WGS sequence"/>
</dbReference>
<dbReference type="NCBIfam" id="NF001809">
    <property type="entry name" value="PRK00528.1"/>
    <property type="match status" value="1"/>
</dbReference>
<protein>
    <recommendedName>
        <fullName evidence="6 7">Large ribosomal subunit protein bL31</fullName>
    </recommendedName>
</protein>
<dbReference type="InterPro" id="IPR002150">
    <property type="entry name" value="Ribosomal_bL31"/>
</dbReference>
<dbReference type="Pfam" id="PF01197">
    <property type="entry name" value="Ribosomal_L31"/>
    <property type="match status" value="1"/>
</dbReference>
<dbReference type="GO" id="GO:0006412">
    <property type="term" value="P:translation"/>
    <property type="evidence" value="ECO:0007669"/>
    <property type="project" value="UniProtKB-UniRule"/>
</dbReference>
<dbReference type="Proteomes" id="UP000228947">
    <property type="component" value="Unassembled WGS sequence"/>
</dbReference>
<name>A0A2M8PZQ8_9CHLR</name>
<dbReference type="InterPro" id="IPR027491">
    <property type="entry name" value="Ribosomal_bL31_A"/>
</dbReference>
<keyword evidence="4 7" id="KW-0689">Ribosomal protein</keyword>
<dbReference type="PROSITE" id="PS01143">
    <property type="entry name" value="RIBOSOMAL_L31"/>
    <property type="match status" value="1"/>
</dbReference>
<comment type="similarity">
    <text evidence="1 7">Belongs to the bacterial ribosomal protein bL31 family. Type A subfamily.</text>
</comment>
<accession>A0A2M8PCT3</accession>
<sequence>MKQNIHPKWYPEAKITCIGCGTVWTVGSTRPTLQVDVCSNCHPFYTGEQRIVDTEGRVDRFMKRLETRTVRAKEMAAKTVGSPEFLLSELGLGKQYTELLAANGLVTVADFIKRLEEAGDEGVLAIRGVGRKLLTDIKKKLRQKGYELPAAQD</sequence>
<accession>A0A2M8PZQ8</accession>
<comment type="function">
    <text evidence="7">Binds the 23S rRNA.</text>
</comment>
<evidence type="ECO:0000256" key="6">
    <source>
        <dbReference type="ARBA" id="ARBA00035687"/>
    </source>
</evidence>
<dbReference type="EMBL" id="PGTL01000005">
    <property type="protein sequence ID" value="PJF43032.1"/>
    <property type="molecule type" value="Genomic_DNA"/>
</dbReference>
<keyword evidence="2 7" id="KW-0699">rRNA-binding</keyword>
<evidence type="ECO:0000256" key="2">
    <source>
        <dbReference type="ARBA" id="ARBA00022730"/>
    </source>
</evidence>
<dbReference type="PANTHER" id="PTHR33280">
    <property type="entry name" value="50S RIBOSOMAL PROTEIN L31, CHLOROPLASTIC"/>
    <property type="match status" value="1"/>
</dbReference>
<dbReference type="NCBIfam" id="TIGR00105">
    <property type="entry name" value="L31"/>
    <property type="match status" value="1"/>
</dbReference>
<proteinExistence type="inferred from homology"/>
<comment type="caution">
    <text evidence="7">Lacks conserved residue(s) required for the propagation of feature annotation.</text>
</comment>
<dbReference type="GO" id="GO:0003735">
    <property type="term" value="F:structural constituent of ribosome"/>
    <property type="evidence" value="ECO:0007669"/>
    <property type="project" value="InterPro"/>
</dbReference>
<dbReference type="SUPFAM" id="SSF47789">
    <property type="entry name" value="C-terminal domain of RNA polymerase alpha subunit"/>
    <property type="match status" value="1"/>
</dbReference>
<dbReference type="InterPro" id="IPR042105">
    <property type="entry name" value="Ribosomal_bL31_sf"/>
</dbReference>
<dbReference type="NCBIfam" id="NF000612">
    <property type="entry name" value="PRK00019.1"/>
    <property type="match status" value="1"/>
</dbReference>
<evidence type="ECO:0000256" key="4">
    <source>
        <dbReference type="ARBA" id="ARBA00022980"/>
    </source>
</evidence>
<dbReference type="PRINTS" id="PR01249">
    <property type="entry name" value="RIBOSOMALL31"/>
</dbReference>
<dbReference type="PANTHER" id="PTHR33280:SF1">
    <property type="entry name" value="LARGE RIBOSOMAL SUBUNIT PROTEIN BL31C"/>
    <property type="match status" value="1"/>
</dbReference>